<dbReference type="RefSeq" id="WP_169727780.1">
    <property type="nucleotide sequence ID" value="NZ_CP150637.1"/>
</dbReference>
<feature type="signal peptide" evidence="1">
    <location>
        <begin position="1"/>
        <end position="24"/>
    </location>
</feature>
<evidence type="ECO:0000313" key="4">
    <source>
        <dbReference type="Proteomes" id="UP001449178"/>
    </source>
</evidence>
<dbReference type="Proteomes" id="UP001449178">
    <property type="component" value="Chromosome"/>
</dbReference>
<dbReference type="PANTHER" id="PTHR48079">
    <property type="entry name" value="PROTEIN YEEZ"/>
    <property type="match status" value="1"/>
</dbReference>
<sequence length="304" mass="33859">MNSKITIIGAGWLGSALALSLAEAGVDVIATKRPMIDHQMIIANSQIRYYPFQIQDMANLNLENLSLEQKAYFAELFNDRTVIFTLPPSAFQQQKAKSAPQENRLTSKKLTQEQFKEIENTIQSFLSIALKFGVKKLFYTSSTSVYGNSSGIINEALPAIPQTESAQICRLLETAFIASPIPATILRLAGLIGPNRHPVYHLSGRSNIVSPYQLINLVHQTDVITAISMLITRTTPEQNEIYNIVSPCQPTRICYYEAVARRLQLPLPQFADAMPELKKIIDGSRITENGDFSYQQLDLVNAPL</sequence>
<name>A0ABZ3C1Z3_9GAMM</name>
<organism evidence="3 4">
    <name type="scientific">Ignatzschineria larvae DSM 13226</name>
    <dbReference type="NCBI Taxonomy" id="1111732"/>
    <lineage>
        <taxon>Bacteria</taxon>
        <taxon>Pseudomonadati</taxon>
        <taxon>Pseudomonadota</taxon>
        <taxon>Gammaproteobacteria</taxon>
        <taxon>Cardiobacteriales</taxon>
        <taxon>Ignatzschineriaceae</taxon>
        <taxon>Ignatzschineria</taxon>
    </lineage>
</organism>
<dbReference type="InterPro" id="IPR036291">
    <property type="entry name" value="NAD(P)-bd_dom_sf"/>
</dbReference>
<dbReference type="PANTHER" id="PTHR48079:SF6">
    <property type="entry name" value="NAD(P)-BINDING DOMAIN-CONTAINING PROTEIN-RELATED"/>
    <property type="match status" value="1"/>
</dbReference>
<dbReference type="Gene3D" id="3.40.50.720">
    <property type="entry name" value="NAD(P)-binding Rossmann-like Domain"/>
    <property type="match status" value="1"/>
</dbReference>
<evidence type="ECO:0000259" key="2">
    <source>
        <dbReference type="Pfam" id="PF01370"/>
    </source>
</evidence>
<feature type="chain" id="PRO_5046960900" evidence="1">
    <location>
        <begin position="25"/>
        <end position="304"/>
    </location>
</feature>
<dbReference type="Pfam" id="PF01370">
    <property type="entry name" value="Epimerase"/>
    <property type="match status" value="1"/>
</dbReference>
<dbReference type="InterPro" id="IPR001509">
    <property type="entry name" value="Epimerase_deHydtase"/>
</dbReference>
<dbReference type="SUPFAM" id="SSF51735">
    <property type="entry name" value="NAD(P)-binding Rossmann-fold domains"/>
    <property type="match status" value="1"/>
</dbReference>
<feature type="domain" description="NAD-dependent epimerase/dehydratase" evidence="2">
    <location>
        <begin position="6"/>
        <end position="244"/>
    </location>
</feature>
<gene>
    <name evidence="3" type="ORF">WMO13_05245</name>
</gene>
<protein>
    <submittedName>
        <fullName evidence="3">NAD-dependent epimerase/dehydratase family protein</fullName>
    </submittedName>
</protein>
<dbReference type="EMBL" id="CP150637">
    <property type="protein sequence ID" value="WZW88798.1"/>
    <property type="molecule type" value="Genomic_DNA"/>
</dbReference>
<proteinExistence type="predicted"/>
<accession>A0ABZ3C1Z3</accession>
<evidence type="ECO:0000313" key="3">
    <source>
        <dbReference type="EMBL" id="WZW88798.1"/>
    </source>
</evidence>
<dbReference type="InterPro" id="IPR051783">
    <property type="entry name" value="NAD(P)-dependent_oxidoreduct"/>
</dbReference>
<keyword evidence="4" id="KW-1185">Reference proteome</keyword>
<evidence type="ECO:0000256" key="1">
    <source>
        <dbReference type="SAM" id="SignalP"/>
    </source>
</evidence>
<reference evidence="3 4" key="1">
    <citation type="submission" date="2024-03" db="EMBL/GenBank/DDBJ databases">
        <title>Complete Genome Sequence and Annotation of Ignatzschineria larvae DSM 13226.</title>
        <authorList>
            <person name="Cantrell E."/>
            <person name="Burcham Z.M."/>
        </authorList>
    </citation>
    <scope>NUCLEOTIDE SEQUENCE [LARGE SCALE GENOMIC DNA]</scope>
    <source>
        <strain evidence="3 4">DSM 13226</strain>
    </source>
</reference>
<keyword evidence="1" id="KW-0732">Signal</keyword>